<dbReference type="Proteomes" id="UP000001640">
    <property type="component" value="Chromosome 5"/>
</dbReference>
<accession>G0VFI8</accession>
<evidence type="ECO:0000313" key="2">
    <source>
        <dbReference type="EMBL" id="CCC70254.1"/>
    </source>
</evidence>
<evidence type="ECO:0008006" key="4">
    <source>
        <dbReference type="Google" id="ProtNLM"/>
    </source>
</evidence>
<proteinExistence type="predicted"/>
<dbReference type="EMBL" id="HE576756">
    <property type="protein sequence ID" value="CCC70254.1"/>
    <property type="molecule type" value="Genomic_DNA"/>
</dbReference>
<protein>
    <recommendedName>
        <fullName evidence="4">Hyphally-regulated cell wall protein N-terminal domain-containing protein</fullName>
    </recommendedName>
</protein>
<dbReference type="InterPro" id="IPR049451">
    <property type="entry name" value="AWP2-like_YTTT_rpt"/>
</dbReference>
<feature type="chain" id="PRO_5003411086" description="Hyphally-regulated cell wall protein N-terminal domain-containing protein" evidence="1">
    <location>
        <begin position="24"/>
        <end position="530"/>
    </location>
</feature>
<organism evidence="2 3">
    <name type="scientific">Naumovozyma castellii</name>
    <name type="common">Yeast</name>
    <name type="synonym">Saccharomyces castellii</name>
    <dbReference type="NCBI Taxonomy" id="27288"/>
    <lineage>
        <taxon>Eukaryota</taxon>
        <taxon>Fungi</taxon>
        <taxon>Dikarya</taxon>
        <taxon>Ascomycota</taxon>
        <taxon>Saccharomycotina</taxon>
        <taxon>Saccharomycetes</taxon>
        <taxon>Saccharomycetales</taxon>
        <taxon>Saccharomycetaceae</taxon>
        <taxon>Naumovozyma</taxon>
    </lineage>
</organism>
<dbReference type="RefSeq" id="XP_003676614.1">
    <property type="nucleotide sequence ID" value="XM_003676566.1"/>
</dbReference>
<evidence type="ECO:0000313" key="3">
    <source>
        <dbReference type="Proteomes" id="UP000001640"/>
    </source>
</evidence>
<sequence>MLFYKSSIYVSTLLCFLMHPALGVEITRDVVFNVPLLDMDVTVDAGFAVSFLSQGSVPISMENGDIANNGVFCLGNSNFGTISSGTITNNGPMFLQAENVERTQALQATTLINNNFLTFYGGGAVNLSITESFINKGLIYFNFPDNPITIEGPASGIVNDGVIDIYFTGQATISISSIVGTGCVVLNQGNFPAFDLSKSFNQTIYVEDGYSWIRFFGKQLPDSIPVVRAADFSNGRIMIVVGSAETTPERPTFIFNNITGIVNITVSSGSYLVDVGLSMDPALSTAGTFLDYNGDEYALVIIMKTNGDAKPSNCQTNIDQSSLGLCPYQLPLPNPLITTAPYAGKTITKLVSYETTLASDGLPSTVGITKYFIPSLTFPSPYTTTSVNGGKTYTKVVSYFTTSGYPPWLTELTNLPYVGTTTSTLSFSIPPPHTSTLTEDDMTVSEIISYYSTTGSDGKPATGTTTSTLTATSYVTTTVTDYMMGTTHITRDHTSQGTWASSTTYSTEIETYIIRASPTGTGTETLSTIS</sequence>
<dbReference type="OMA" id="FINTGYI"/>
<dbReference type="InParanoid" id="G0VFI8"/>
<feature type="signal peptide" evidence="1">
    <location>
        <begin position="1"/>
        <end position="23"/>
    </location>
</feature>
<name>G0VFI8_NAUCA</name>
<keyword evidence="1" id="KW-0732">Signal</keyword>
<reference evidence="2 3" key="1">
    <citation type="journal article" date="2011" name="Proc. Natl. Acad. Sci. U.S.A.">
        <title>Evolutionary erosion of yeast sex chromosomes by mating-type switching accidents.</title>
        <authorList>
            <person name="Gordon J.L."/>
            <person name="Armisen D."/>
            <person name="Proux-Wera E."/>
            <person name="Oheigeartaigh S.S."/>
            <person name="Byrne K.P."/>
            <person name="Wolfe K.H."/>
        </authorList>
    </citation>
    <scope>NUCLEOTIDE SEQUENCE [LARGE SCALE GENOMIC DNA]</scope>
    <source>
        <strain evidence="3">ATCC 76901 / BCRC 22586 / CBS 4309 / NBRC 1992 / NRRL Y-12630</strain>
    </source>
</reference>
<evidence type="ECO:0000256" key="1">
    <source>
        <dbReference type="SAM" id="SignalP"/>
    </source>
</evidence>
<dbReference type="KEGG" id="ncs:NCAS_0E01840"/>
<keyword evidence="3" id="KW-1185">Reference proteome</keyword>
<gene>
    <name evidence="2" type="primary">NCAS0E01840</name>
    <name evidence="2" type="ordered locus">NCAS_0E01840</name>
</gene>
<dbReference type="HOGENOM" id="CLU_031731_0_0_1"/>
<dbReference type="GeneID" id="96903886"/>
<reference key="2">
    <citation type="submission" date="2011-08" db="EMBL/GenBank/DDBJ databases">
        <title>Genome sequence of Naumovozyma castellii.</title>
        <authorList>
            <person name="Gordon J.L."/>
            <person name="Armisen D."/>
            <person name="Proux-Wera E."/>
            <person name="OhEigeartaigh S.S."/>
            <person name="Byrne K.P."/>
            <person name="Wolfe K.H."/>
        </authorList>
    </citation>
    <scope>NUCLEOTIDE SEQUENCE</scope>
    <source>
        <strain>Type strain:CBS 4309</strain>
    </source>
</reference>
<dbReference type="AlphaFoldDB" id="G0VFI8"/>
<dbReference type="Pfam" id="PF20646">
    <property type="entry name" value="Hpf1_C"/>
    <property type="match status" value="1"/>
</dbReference>